<dbReference type="Proteomes" id="UP001501116">
    <property type="component" value="Unassembled WGS sequence"/>
</dbReference>
<accession>A0ABN2RX84</accession>
<feature type="signal peptide" evidence="1">
    <location>
        <begin position="1"/>
        <end position="25"/>
    </location>
</feature>
<evidence type="ECO:0000256" key="1">
    <source>
        <dbReference type="SAM" id="SignalP"/>
    </source>
</evidence>
<feature type="chain" id="PRO_5046615702" description="HAF family extracellular repeat protein" evidence="1">
    <location>
        <begin position="26"/>
        <end position="335"/>
    </location>
</feature>
<evidence type="ECO:0008006" key="4">
    <source>
        <dbReference type="Google" id="ProtNLM"/>
    </source>
</evidence>
<sequence length="335" mass="34029">MSRRVGAVALAVAGLVLTSVAPAVAAPGVRCSVAKLPLPDGTTAASVTDVADDGSAVGIAAGKSGPHGYLWRADGTITDLGAFDPTAIGPGGMIVGSTPGEDGHGRAAVWRDGTATVLPGAADRGSDAVDVNRAGDITGVLSTSDTSQRAVVWPHDRPRSVVYLDSKEDFATAVHIDDGGYVIGSVGDVPPNVAEVVWRTDGREVRRYGPDQQGEPSVVLHDVARGRIAAMDRSGGEPRMVVLDARTGRGEPVPLAEHGSPTAISDRGTIVGSESTGEHGLDIVPTIWSGGAKAALPGPDGALFFTPVALGGTGRFAVGNGHDAAANFALRWTCR</sequence>
<comment type="caution">
    <text evidence="2">The sequence shown here is derived from an EMBL/GenBank/DDBJ whole genome shotgun (WGS) entry which is preliminary data.</text>
</comment>
<reference evidence="2 3" key="1">
    <citation type="journal article" date="2019" name="Int. J. Syst. Evol. Microbiol.">
        <title>The Global Catalogue of Microorganisms (GCM) 10K type strain sequencing project: providing services to taxonomists for standard genome sequencing and annotation.</title>
        <authorList>
            <consortium name="The Broad Institute Genomics Platform"/>
            <consortium name="The Broad Institute Genome Sequencing Center for Infectious Disease"/>
            <person name="Wu L."/>
            <person name="Ma J."/>
        </authorList>
    </citation>
    <scope>NUCLEOTIDE SEQUENCE [LARGE SCALE GENOMIC DNA]</scope>
    <source>
        <strain evidence="2 3">JCM 14545</strain>
    </source>
</reference>
<gene>
    <name evidence="2" type="ORF">GCM10009754_60060</name>
</gene>
<protein>
    <recommendedName>
        <fullName evidence="4">HAF family extracellular repeat protein</fullName>
    </recommendedName>
</protein>
<name>A0ABN2RX84_9PSEU</name>
<evidence type="ECO:0000313" key="2">
    <source>
        <dbReference type="EMBL" id="GAA1976412.1"/>
    </source>
</evidence>
<keyword evidence="1" id="KW-0732">Signal</keyword>
<dbReference type="RefSeq" id="WP_344426317.1">
    <property type="nucleotide sequence ID" value="NZ_BAAANN010000028.1"/>
</dbReference>
<dbReference type="EMBL" id="BAAANN010000028">
    <property type="protein sequence ID" value="GAA1976412.1"/>
    <property type="molecule type" value="Genomic_DNA"/>
</dbReference>
<proteinExistence type="predicted"/>
<organism evidence="2 3">
    <name type="scientific">Amycolatopsis minnesotensis</name>
    <dbReference type="NCBI Taxonomy" id="337894"/>
    <lineage>
        <taxon>Bacteria</taxon>
        <taxon>Bacillati</taxon>
        <taxon>Actinomycetota</taxon>
        <taxon>Actinomycetes</taxon>
        <taxon>Pseudonocardiales</taxon>
        <taxon>Pseudonocardiaceae</taxon>
        <taxon>Amycolatopsis</taxon>
    </lineage>
</organism>
<keyword evidence="3" id="KW-1185">Reference proteome</keyword>
<evidence type="ECO:0000313" key="3">
    <source>
        <dbReference type="Proteomes" id="UP001501116"/>
    </source>
</evidence>